<sequence length="104" mass="11174">MHRSEASLQAPISVIGRSGKTGWGVTPLFTGPGRRIRPCQRFSGQGFQKALAAAQDRSTRLFPQQRGAGEGFVTLAEQHVLLRQPRHFAAVPPLAAGGIRKEGS</sequence>
<reference evidence="1 2" key="1">
    <citation type="submission" date="2017-04" db="EMBL/GenBank/DDBJ databases">
        <authorList>
            <person name="Afonso C.L."/>
            <person name="Miller P.J."/>
            <person name="Scott M.A."/>
            <person name="Spackman E."/>
            <person name="Goraichik I."/>
            <person name="Dimitrov K.M."/>
            <person name="Suarez D.L."/>
            <person name="Swayne D.E."/>
        </authorList>
    </citation>
    <scope>NUCLEOTIDE SEQUENCE [LARGE SCALE GENOMIC DNA]</scope>
    <source>
        <strain evidence="1 2">KR-140</strain>
    </source>
</reference>
<evidence type="ECO:0000313" key="1">
    <source>
        <dbReference type="EMBL" id="SMB93844.1"/>
    </source>
</evidence>
<protein>
    <submittedName>
        <fullName evidence="1">Uncharacterized protein</fullName>
    </submittedName>
</protein>
<dbReference type="STRING" id="695939.SAMN00790413_02139"/>
<name>A0A1W1VLM0_9DEIO</name>
<accession>A0A1W1VLM0</accession>
<proteinExistence type="predicted"/>
<gene>
    <name evidence="1" type="ORF">SAMN00790413_02139</name>
</gene>
<dbReference type="AlphaFoldDB" id="A0A1W1VLM0"/>
<organism evidence="1 2">
    <name type="scientific">Deinococcus hopiensis KR-140</name>
    <dbReference type="NCBI Taxonomy" id="695939"/>
    <lineage>
        <taxon>Bacteria</taxon>
        <taxon>Thermotogati</taxon>
        <taxon>Deinococcota</taxon>
        <taxon>Deinococci</taxon>
        <taxon>Deinococcales</taxon>
        <taxon>Deinococcaceae</taxon>
        <taxon>Deinococcus</taxon>
    </lineage>
</organism>
<dbReference type="EMBL" id="FWWU01000009">
    <property type="protein sequence ID" value="SMB93844.1"/>
    <property type="molecule type" value="Genomic_DNA"/>
</dbReference>
<dbReference type="Proteomes" id="UP000192582">
    <property type="component" value="Unassembled WGS sequence"/>
</dbReference>
<evidence type="ECO:0000313" key="2">
    <source>
        <dbReference type="Proteomes" id="UP000192582"/>
    </source>
</evidence>
<keyword evidence="2" id="KW-1185">Reference proteome</keyword>